<proteinExistence type="predicted"/>
<organism evidence="1">
    <name type="scientific">viral metagenome</name>
    <dbReference type="NCBI Taxonomy" id="1070528"/>
    <lineage>
        <taxon>unclassified sequences</taxon>
        <taxon>metagenomes</taxon>
        <taxon>organismal metagenomes</taxon>
    </lineage>
</organism>
<name>A0A6C0HX07_9ZZZZ</name>
<protein>
    <submittedName>
        <fullName evidence="1">Uncharacterized protein</fullName>
    </submittedName>
</protein>
<reference evidence="1" key="1">
    <citation type="journal article" date="2020" name="Nature">
        <title>Giant virus diversity and host interactions through global metagenomics.</title>
        <authorList>
            <person name="Schulz F."/>
            <person name="Roux S."/>
            <person name="Paez-Espino D."/>
            <person name="Jungbluth S."/>
            <person name="Walsh D.A."/>
            <person name="Denef V.J."/>
            <person name="McMahon K.D."/>
            <person name="Konstantinidis K.T."/>
            <person name="Eloe-Fadrosh E.A."/>
            <person name="Kyrpides N.C."/>
            <person name="Woyke T."/>
        </authorList>
    </citation>
    <scope>NUCLEOTIDE SEQUENCE</scope>
    <source>
        <strain evidence="1">GVMAG-M-3300023184-177</strain>
    </source>
</reference>
<dbReference type="AlphaFoldDB" id="A0A6C0HX07"/>
<evidence type="ECO:0000313" key="1">
    <source>
        <dbReference type="EMBL" id="QHT84757.1"/>
    </source>
</evidence>
<dbReference type="EMBL" id="MN740026">
    <property type="protein sequence ID" value="QHT84757.1"/>
    <property type="molecule type" value="Genomic_DNA"/>
</dbReference>
<accession>A0A6C0HX07</accession>
<sequence>MSFHTSYMTCLPQELILAVFDMCTNVNDVINFAESDQYVFDIYKANINIVVKQLMINNQNSLISKIILGAYYNKYYDNEHYNDSIENKLNIVKKIGNYLSNTDHTQMQLYFKHFTDSHSLNNNSFSDRTLYCNYYYLQIVKGHSDILATLASYLTLEKYNIFIHYINLGNNIFHCNRMIRYLNEQQIELMQTYIDRGLKLDDASNIAENIDEEDVEKVFELHQEHKLSISHAVYMINDFNETQIEKTKQLIHGGINSDIAYDVVDKYSDDEIEIFIKLSKVITDNSVLEDISVRGRSETELNIMLILLENNFSEYNLIYITNALDDFDDYDESYINKCIEFKKAGISEDKIHELLEAGICKDFDDEYYEYLIKNNHSSDSAIDTIIQEYKN</sequence>